<dbReference type="RefSeq" id="WP_093506225.1">
    <property type="nucleotide sequence ID" value="NZ_BSSG01000008.1"/>
</dbReference>
<dbReference type="GO" id="GO:0003700">
    <property type="term" value="F:DNA-binding transcription factor activity"/>
    <property type="evidence" value="ECO:0007669"/>
    <property type="project" value="InterPro"/>
</dbReference>
<keyword evidence="2" id="KW-0805">Transcription regulation</keyword>
<evidence type="ECO:0000256" key="2">
    <source>
        <dbReference type="ARBA" id="ARBA00023015"/>
    </source>
</evidence>
<gene>
    <name evidence="6" type="ORF">SAMN05216372_108183</name>
</gene>
<dbReference type="SUPFAM" id="SSF46785">
    <property type="entry name" value="Winged helix' DNA-binding domain"/>
    <property type="match status" value="1"/>
</dbReference>
<accession>A0A1I1XRT8</accession>
<comment type="similarity">
    <text evidence="1">Belongs to the LysR transcriptional regulatory family.</text>
</comment>
<evidence type="ECO:0000256" key="3">
    <source>
        <dbReference type="ARBA" id="ARBA00023125"/>
    </source>
</evidence>
<dbReference type="Pfam" id="PF00126">
    <property type="entry name" value="HTH_1"/>
    <property type="match status" value="1"/>
</dbReference>
<dbReference type="CDD" id="cd08417">
    <property type="entry name" value="PBP2_Nitroaromatics_like"/>
    <property type="match status" value="1"/>
</dbReference>
<name>A0A1I1XRT8_PSEOC</name>
<dbReference type="Gene3D" id="1.10.10.10">
    <property type="entry name" value="Winged helix-like DNA-binding domain superfamily/Winged helix DNA-binding domain"/>
    <property type="match status" value="1"/>
</dbReference>
<sequence length="307" mass="33773">MKLPSGIDMDLLLTLDALLDEQNITHAALRLGISQPAMSARLTRLRRVFGERLFIAAPNGRGVLPTPRALALRLTLQQVLNGMSALLEPVVFDPATSQRIFVVALHENPALMVGADLFNRIREQAPLARLRFVQPDLDTLSQQMEHGEIDLFIGIGETVNEGWVGRQLFTDHFVSAQRKGHPRGARELDLETFCSAAHLLVSSAGDPFVGIVDRVLAKLGSSRQVLMSTQSYATAPALVAGTDLLCTLPRRLLKQFASSLDLFEPPIDLPSLSLNAYWHPRNHEDAASIWLREQVLQVAGGLERNEG</sequence>
<dbReference type="InterPro" id="IPR005119">
    <property type="entry name" value="LysR_subst-bd"/>
</dbReference>
<keyword evidence="4" id="KW-0804">Transcription</keyword>
<evidence type="ECO:0000256" key="1">
    <source>
        <dbReference type="ARBA" id="ARBA00009437"/>
    </source>
</evidence>
<dbReference type="Pfam" id="PF03466">
    <property type="entry name" value="LysR_substrate"/>
    <property type="match status" value="1"/>
</dbReference>
<dbReference type="InterPro" id="IPR050389">
    <property type="entry name" value="LysR-type_TF"/>
</dbReference>
<evidence type="ECO:0000313" key="6">
    <source>
        <dbReference type="EMBL" id="SFE09961.1"/>
    </source>
</evidence>
<feature type="domain" description="HTH lysR-type" evidence="5">
    <location>
        <begin position="7"/>
        <end position="66"/>
    </location>
</feature>
<keyword evidence="7" id="KW-1185">Reference proteome</keyword>
<dbReference type="InterPro" id="IPR036390">
    <property type="entry name" value="WH_DNA-bd_sf"/>
</dbReference>
<dbReference type="InterPro" id="IPR000847">
    <property type="entry name" value="LysR_HTH_N"/>
</dbReference>
<dbReference type="SUPFAM" id="SSF53850">
    <property type="entry name" value="Periplasmic binding protein-like II"/>
    <property type="match status" value="1"/>
</dbReference>
<dbReference type="InterPro" id="IPR036388">
    <property type="entry name" value="WH-like_DNA-bd_sf"/>
</dbReference>
<evidence type="ECO:0000256" key="4">
    <source>
        <dbReference type="ARBA" id="ARBA00023163"/>
    </source>
</evidence>
<evidence type="ECO:0000259" key="5">
    <source>
        <dbReference type="PROSITE" id="PS50931"/>
    </source>
</evidence>
<dbReference type="Proteomes" id="UP000243950">
    <property type="component" value="Unassembled WGS sequence"/>
</dbReference>
<dbReference type="PANTHER" id="PTHR30118:SF15">
    <property type="entry name" value="TRANSCRIPTIONAL REGULATORY PROTEIN"/>
    <property type="match status" value="1"/>
</dbReference>
<dbReference type="InterPro" id="IPR037402">
    <property type="entry name" value="YidZ_PBP2"/>
</dbReference>
<dbReference type="Gene3D" id="3.40.190.10">
    <property type="entry name" value="Periplasmic binding protein-like II"/>
    <property type="match status" value="2"/>
</dbReference>
<dbReference type="GO" id="GO:0003677">
    <property type="term" value="F:DNA binding"/>
    <property type="evidence" value="ECO:0007669"/>
    <property type="project" value="UniProtKB-KW"/>
</dbReference>
<dbReference type="PANTHER" id="PTHR30118">
    <property type="entry name" value="HTH-TYPE TRANSCRIPTIONAL REGULATOR LEUO-RELATED"/>
    <property type="match status" value="1"/>
</dbReference>
<keyword evidence="3 6" id="KW-0238">DNA-binding</keyword>
<dbReference type="PROSITE" id="PS50931">
    <property type="entry name" value="HTH_LYSR"/>
    <property type="match status" value="1"/>
</dbReference>
<dbReference type="AlphaFoldDB" id="A0A1I1XRT8"/>
<organism evidence="6 7">
    <name type="scientific">Pseudomonas straminea</name>
    <dbReference type="NCBI Taxonomy" id="47882"/>
    <lineage>
        <taxon>Bacteria</taxon>
        <taxon>Pseudomonadati</taxon>
        <taxon>Pseudomonadota</taxon>
        <taxon>Gammaproteobacteria</taxon>
        <taxon>Pseudomonadales</taxon>
        <taxon>Pseudomonadaceae</taxon>
        <taxon>Phytopseudomonas</taxon>
    </lineage>
</organism>
<evidence type="ECO:0000313" key="7">
    <source>
        <dbReference type="Proteomes" id="UP000243950"/>
    </source>
</evidence>
<dbReference type="PRINTS" id="PR00039">
    <property type="entry name" value="HTHLYSR"/>
</dbReference>
<proteinExistence type="inferred from homology"/>
<protein>
    <submittedName>
        <fullName evidence="6">DNA-binding transcriptional regulator, LysR family</fullName>
    </submittedName>
</protein>
<reference evidence="7" key="1">
    <citation type="submission" date="2016-10" db="EMBL/GenBank/DDBJ databases">
        <authorList>
            <person name="Varghese N."/>
            <person name="Submissions S."/>
        </authorList>
    </citation>
    <scope>NUCLEOTIDE SEQUENCE [LARGE SCALE GENOMIC DNA]</scope>
    <source>
        <strain evidence="7">JCM 2783</strain>
    </source>
</reference>
<dbReference type="EMBL" id="FOMO01000008">
    <property type="protein sequence ID" value="SFE09961.1"/>
    <property type="molecule type" value="Genomic_DNA"/>
</dbReference>